<dbReference type="RefSeq" id="WP_341458017.1">
    <property type="nucleotide sequence ID" value="NZ_QJKD01000030.1"/>
</dbReference>
<evidence type="ECO:0000256" key="3">
    <source>
        <dbReference type="ARBA" id="ARBA00023163"/>
    </source>
</evidence>
<dbReference type="SUPFAM" id="SSF46785">
    <property type="entry name" value="Winged helix' DNA-binding domain"/>
    <property type="match status" value="1"/>
</dbReference>
<keyword evidence="1" id="KW-0805">Transcription regulation</keyword>
<dbReference type="InterPro" id="IPR000595">
    <property type="entry name" value="cNMP-bd_dom"/>
</dbReference>
<feature type="domain" description="HTH crp-type" evidence="5">
    <location>
        <begin position="164"/>
        <end position="230"/>
    </location>
</feature>
<name>A0A2V3XU26_9FIRM</name>
<protein>
    <submittedName>
        <fullName evidence="6">CRP/FNR family transcriptional regulator</fullName>
    </submittedName>
</protein>
<dbReference type="SMART" id="SM00419">
    <property type="entry name" value="HTH_CRP"/>
    <property type="match status" value="1"/>
</dbReference>
<dbReference type="InterPro" id="IPR036390">
    <property type="entry name" value="WH_DNA-bd_sf"/>
</dbReference>
<dbReference type="GO" id="GO:0003700">
    <property type="term" value="F:DNA-binding transcription factor activity"/>
    <property type="evidence" value="ECO:0007669"/>
    <property type="project" value="TreeGrafter"/>
</dbReference>
<dbReference type="GO" id="GO:0003677">
    <property type="term" value="F:DNA binding"/>
    <property type="evidence" value="ECO:0007669"/>
    <property type="project" value="UniProtKB-KW"/>
</dbReference>
<dbReference type="Pfam" id="PF00027">
    <property type="entry name" value="cNMP_binding"/>
    <property type="match status" value="1"/>
</dbReference>
<evidence type="ECO:0000256" key="1">
    <source>
        <dbReference type="ARBA" id="ARBA00023015"/>
    </source>
</evidence>
<dbReference type="InterPro" id="IPR018490">
    <property type="entry name" value="cNMP-bd_dom_sf"/>
</dbReference>
<evidence type="ECO:0000256" key="2">
    <source>
        <dbReference type="ARBA" id="ARBA00023125"/>
    </source>
</evidence>
<organism evidence="6 7">
    <name type="scientific">Hungatella effluvii</name>
    <dbReference type="NCBI Taxonomy" id="1096246"/>
    <lineage>
        <taxon>Bacteria</taxon>
        <taxon>Bacillati</taxon>
        <taxon>Bacillota</taxon>
        <taxon>Clostridia</taxon>
        <taxon>Lachnospirales</taxon>
        <taxon>Lachnospiraceae</taxon>
        <taxon>Hungatella</taxon>
    </lineage>
</organism>
<dbReference type="InterPro" id="IPR036388">
    <property type="entry name" value="WH-like_DNA-bd_sf"/>
</dbReference>
<dbReference type="Gene3D" id="1.10.10.10">
    <property type="entry name" value="Winged helix-like DNA-binding domain superfamily/Winged helix DNA-binding domain"/>
    <property type="match status" value="1"/>
</dbReference>
<keyword evidence="3" id="KW-0804">Transcription</keyword>
<evidence type="ECO:0000259" key="4">
    <source>
        <dbReference type="PROSITE" id="PS50042"/>
    </source>
</evidence>
<sequence length="242" mass="27608">MERNVLKEMHRGKTLEEKLFYLKKYLTFWDMLTVQQRELLIRNTAAASYSKGETIYSAEHECVGILILQHGEIRTYILSEEGREVTLFRLGAGEICVLSASCILKSITFDVHIEAEQDSEILVLNSAVFSRLMEDNIHAELFALRLAAEKFSEVMWAMEQILFLNLDARLAIFLLDETAKTGENTLQLTHEQIARYIGSAREVVTRMLQYFVDEGAVALTRGRVTVLDKKYLQAIAAQPAKQ</sequence>
<dbReference type="Gene3D" id="2.60.120.10">
    <property type="entry name" value="Jelly Rolls"/>
    <property type="match status" value="1"/>
</dbReference>
<dbReference type="AlphaFoldDB" id="A0A2V3XU26"/>
<dbReference type="PANTHER" id="PTHR24567">
    <property type="entry name" value="CRP FAMILY TRANSCRIPTIONAL REGULATORY PROTEIN"/>
    <property type="match status" value="1"/>
</dbReference>
<proteinExistence type="predicted"/>
<dbReference type="Proteomes" id="UP000248057">
    <property type="component" value="Unassembled WGS sequence"/>
</dbReference>
<dbReference type="SUPFAM" id="SSF51206">
    <property type="entry name" value="cAMP-binding domain-like"/>
    <property type="match status" value="1"/>
</dbReference>
<gene>
    <name evidence="6" type="ORF">DFR60_13023</name>
</gene>
<dbReference type="Pfam" id="PF13545">
    <property type="entry name" value="HTH_Crp_2"/>
    <property type="match status" value="1"/>
</dbReference>
<dbReference type="PROSITE" id="PS51063">
    <property type="entry name" value="HTH_CRP_2"/>
    <property type="match status" value="1"/>
</dbReference>
<reference evidence="6 7" key="1">
    <citation type="submission" date="2018-05" db="EMBL/GenBank/DDBJ databases">
        <title>Genomic Encyclopedia of Type Strains, Phase IV (KMG-IV): sequencing the most valuable type-strain genomes for metagenomic binning, comparative biology and taxonomic classification.</title>
        <authorList>
            <person name="Goeker M."/>
        </authorList>
    </citation>
    <scope>NUCLEOTIDE SEQUENCE [LARGE SCALE GENOMIC DNA]</scope>
    <source>
        <strain evidence="6 7">DSM 24995</strain>
    </source>
</reference>
<dbReference type="InterPro" id="IPR012318">
    <property type="entry name" value="HTH_CRP"/>
</dbReference>
<accession>A0A2V3XU26</accession>
<feature type="domain" description="Cyclic nucleotide-binding" evidence="4">
    <location>
        <begin position="28"/>
        <end position="133"/>
    </location>
</feature>
<keyword evidence="2" id="KW-0238">DNA-binding</keyword>
<dbReference type="EMBL" id="QJKD01000030">
    <property type="protein sequence ID" value="PXX43554.1"/>
    <property type="molecule type" value="Genomic_DNA"/>
</dbReference>
<dbReference type="CDD" id="cd00038">
    <property type="entry name" value="CAP_ED"/>
    <property type="match status" value="1"/>
</dbReference>
<comment type="caution">
    <text evidence="6">The sequence shown here is derived from an EMBL/GenBank/DDBJ whole genome shotgun (WGS) entry which is preliminary data.</text>
</comment>
<dbReference type="GO" id="GO:0005829">
    <property type="term" value="C:cytosol"/>
    <property type="evidence" value="ECO:0007669"/>
    <property type="project" value="TreeGrafter"/>
</dbReference>
<evidence type="ECO:0000259" key="5">
    <source>
        <dbReference type="PROSITE" id="PS51063"/>
    </source>
</evidence>
<dbReference type="PANTHER" id="PTHR24567:SF74">
    <property type="entry name" value="HTH-TYPE TRANSCRIPTIONAL REGULATOR ARCR"/>
    <property type="match status" value="1"/>
</dbReference>
<dbReference type="GeneID" id="86065020"/>
<dbReference type="PROSITE" id="PS50042">
    <property type="entry name" value="CNMP_BINDING_3"/>
    <property type="match status" value="1"/>
</dbReference>
<dbReference type="InterPro" id="IPR014710">
    <property type="entry name" value="RmlC-like_jellyroll"/>
</dbReference>
<evidence type="ECO:0000313" key="6">
    <source>
        <dbReference type="EMBL" id="PXX43554.1"/>
    </source>
</evidence>
<dbReference type="InterPro" id="IPR050397">
    <property type="entry name" value="Env_Response_Regulators"/>
</dbReference>
<keyword evidence="7" id="KW-1185">Reference proteome</keyword>
<evidence type="ECO:0000313" key="7">
    <source>
        <dbReference type="Proteomes" id="UP000248057"/>
    </source>
</evidence>